<reference evidence="5 6" key="1">
    <citation type="submission" date="2018-11" db="EMBL/GenBank/DDBJ databases">
        <title>Draft genome sequence of Cellulomonas takizawaensis strain TKZ-21.</title>
        <authorList>
            <person name="Yamamura H."/>
            <person name="Hayashi T."/>
            <person name="Hamada M."/>
            <person name="Serisawa Y."/>
            <person name="Matsuyama K."/>
            <person name="Nakagawa Y."/>
            <person name="Otoguro M."/>
            <person name="Yanagida F."/>
            <person name="Hayakawa M."/>
        </authorList>
    </citation>
    <scope>NUCLEOTIDE SEQUENCE [LARGE SCALE GENOMIC DNA]</scope>
    <source>
        <strain evidence="5 6">TKZ-21</strain>
    </source>
</reference>
<dbReference type="InterPro" id="IPR051052">
    <property type="entry name" value="Diverse_substrate_MTase"/>
</dbReference>
<comment type="similarity">
    <text evidence="1">Belongs to the methyltransferase superfamily.</text>
</comment>
<dbReference type="Proteomes" id="UP000288246">
    <property type="component" value="Unassembled WGS sequence"/>
</dbReference>
<protein>
    <submittedName>
        <fullName evidence="5">Methyltransferase</fullName>
    </submittedName>
</protein>
<accession>A0A401UVJ4</accession>
<dbReference type="EMBL" id="BHYL01000022">
    <property type="protein sequence ID" value="GCD18688.1"/>
    <property type="molecule type" value="Genomic_DNA"/>
</dbReference>
<evidence type="ECO:0000256" key="1">
    <source>
        <dbReference type="ARBA" id="ARBA00008361"/>
    </source>
</evidence>
<dbReference type="SUPFAM" id="SSF53335">
    <property type="entry name" value="S-adenosyl-L-methionine-dependent methyltransferases"/>
    <property type="match status" value="1"/>
</dbReference>
<dbReference type="CDD" id="cd02440">
    <property type="entry name" value="AdoMet_MTases"/>
    <property type="match status" value="1"/>
</dbReference>
<keyword evidence="6" id="KW-1185">Reference proteome</keyword>
<comment type="caution">
    <text evidence="5">The sequence shown here is derived from an EMBL/GenBank/DDBJ whole genome shotgun (WGS) entry which is preliminary data.</text>
</comment>
<evidence type="ECO:0000259" key="4">
    <source>
        <dbReference type="Pfam" id="PF08241"/>
    </source>
</evidence>
<dbReference type="Pfam" id="PF08241">
    <property type="entry name" value="Methyltransf_11"/>
    <property type="match status" value="1"/>
</dbReference>
<dbReference type="InterPro" id="IPR029063">
    <property type="entry name" value="SAM-dependent_MTases_sf"/>
</dbReference>
<dbReference type="PANTHER" id="PTHR44942">
    <property type="entry name" value="METHYLTRANSF_11 DOMAIN-CONTAINING PROTEIN"/>
    <property type="match status" value="1"/>
</dbReference>
<gene>
    <name evidence="5" type="ORF">CTKZ_02500</name>
</gene>
<dbReference type="RefSeq" id="WP_235843115.1">
    <property type="nucleotide sequence ID" value="NZ_BHYL01000022.1"/>
</dbReference>
<feature type="domain" description="Methyltransferase type 11" evidence="4">
    <location>
        <begin position="38"/>
        <end position="130"/>
    </location>
</feature>
<sequence length="253" mass="27076">MGFGAGADAYDRFMGRFSRPLARRVVELLDVRPGQRAVDVGCGPGVVTEVLVETLGADAVSAVDPTEPFVAAVRERLPGVDVRLGGAEDLPFDDDTFDVAVASLVVTFMSDPVAGLTEMRRVTRPGGRVAVSVWDHVHDRGAASTFWRAVRDVDTGRVSESSDLLWVEEHVEELCATAGLVDLRVVEVPVTLTFASFAEWWDPFLLAVGPAGAYLATLDDDVRHAVRQRAAERFGAPPFDVTATAVVVLGTAA</sequence>
<dbReference type="PANTHER" id="PTHR44942:SF4">
    <property type="entry name" value="METHYLTRANSFERASE TYPE 11 DOMAIN-CONTAINING PROTEIN"/>
    <property type="match status" value="1"/>
</dbReference>
<dbReference type="GO" id="GO:0032259">
    <property type="term" value="P:methylation"/>
    <property type="evidence" value="ECO:0007669"/>
    <property type="project" value="UniProtKB-KW"/>
</dbReference>
<dbReference type="GO" id="GO:0008757">
    <property type="term" value="F:S-adenosylmethionine-dependent methyltransferase activity"/>
    <property type="evidence" value="ECO:0007669"/>
    <property type="project" value="InterPro"/>
</dbReference>
<dbReference type="Gene3D" id="3.40.50.150">
    <property type="entry name" value="Vaccinia Virus protein VP39"/>
    <property type="match status" value="1"/>
</dbReference>
<keyword evidence="3 5" id="KW-0808">Transferase</keyword>
<evidence type="ECO:0000313" key="5">
    <source>
        <dbReference type="EMBL" id="GCD18688.1"/>
    </source>
</evidence>
<evidence type="ECO:0000256" key="3">
    <source>
        <dbReference type="ARBA" id="ARBA00022679"/>
    </source>
</evidence>
<dbReference type="InterPro" id="IPR013216">
    <property type="entry name" value="Methyltransf_11"/>
</dbReference>
<keyword evidence="2 5" id="KW-0489">Methyltransferase</keyword>
<evidence type="ECO:0000313" key="6">
    <source>
        <dbReference type="Proteomes" id="UP000288246"/>
    </source>
</evidence>
<proteinExistence type="inferred from homology"/>
<name>A0A401UVJ4_9CELL</name>
<evidence type="ECO:0000256" key="2">
    <source>
        <dbReference type="ARBA" id="ARBA00022603"/>
    </source>
</evidence>
<dbReference type="AlphaFoldDB" id="A0A401UVJ4"/>
<organism evidence="5 6">
    <name type="scientific">Cellulomonas algicola</name>
    <dbReference type="NCBI Taxonomy" id="2071633"/>
    <lineage>
        <taxon>Bacteria</taxon>
        <taxon>Bacillati</taxon>
        <taxon>Actinomycetota</taxon>
        <taxon>Actinomycetes</taxon>
        <taxon>Micrococcales</taxon>
        <taxon>Cellulomonadaceae</taxon>
        <taxon>Cellulomonas</taxon>
    </lineage>
</organism>